<dbReference type="RefSeq" id="XP_014239524.1">
    <property type="nucleotide sequence ID" value="XM_014384038.2"/>
</dbReference>
<dbReference type="CDD" id="cd18186">
    <property type="entry name" value="BTB_POZ_ZBTB_KLHL-like"/>
    <property type="match status" value="1"/>
</dbReference>
<dbReference type="Gene3D" id="3.30.710.10">
    <property type="entry name" value="Potassium Channel Kv1.1, Chain A"/>
    <property type="match status" value="1"/>
</dbReference>
<keyword evidence="3" id="KW-1185">Reference proteome</keyword>
<dbReference type="OrthoDB" id="45365at2759"/>
<organism evidence="2 3">
    <name type="scientific">Cimex lectularius</name>
    <name type="common">Bed bug</name>
    <name type="synonym">Acanthia lectularia</name>
    <dbReference type="NCBI Taxonomy" id="79782"/>
    <lineage>
        <taxon>Eukaryota</taxon>
        <taxon>Metazoa</taxon>
        <taxon>Ecdysozoa</taxon>
        <taxon>Arthropoda</taxon>
        <taxon>Hexapoda</taxon>
        <taxon>Insecta</taxon>
        <taxon>Pterygota</taxon>
        <taxon>Neoptera</taxon>
        <taxon>Paraneoptera</taxon>
        <taxon>Hemiptera</taxon>
        <taxon>Heteroptera</taxon>
        <taxon>Panheteroptera</taxon>
        <taxon>Cimicomorpha</taxon>
        <taxon>Cimicidae</taxon>
        <taxon>Cimex</taxon>
    </lineage>
</organism>
<evidence type="ECO:0000259" key="1">
    <source>
        <dbReference type="PROSITE" id="PS50097"/>
    </source>
</evidence>
<dbReference type="EnsemblMetazoa" id="XM_014384038.2">
    <property type="protein sequence ID" value="XP_014239524.1"/>
    <property type="gene ID" value="LOC106660960"/>
</dbReference>
<dbReference type="Proteomes" id="UP000494040">
    <property type="component" value="Unassembled WGS sequence"/>
</dbReference>
<protein>
    <recommendedName>
        <fullName evidence="1">BTB domain-containing protein</fullName>
    </recommendedName>
</protein>
<accession>A0A8I6R6U3</accession>
<name>A0A8I6R6U3_CIMLE</name>
<dbReference type="SUPFAM" id="SSF54695">
    <property type="entry name" value="POZ domain"/>
    <property type="match status" value="1"/>
</dbReference>
<dbReference type="SMART" id="SM00225">
    <property type="entry name" value="BTB"/>
    <property type="match status" value="1"/>
</dbReference>
<sequence length="394" mass="46811">MDFSEKWKENWRNNLTSWQNKISWIYKNQILTDVEIHVHYDQKKKVFKAHKFVLLMSSEYFEPLFEPGKWDDDKNQISIKDVEPSAFERFLEFIYYKTVNFNSVKEAAELLDIADRFLIEDLKDLCEGYIGRTVNYSNVFDYLEFAQLHNCDKLEQICSEQIQMETKGILSKNNFENLTNQSISVILQQNFLNIKEIDLFRFVKSWIEHRTENGEALTKEEQRHLMQQFSFKSMTCKEFADGPAESGMMSENEVLSICLNMMSKDCQRPYPEGFSQTVRNTMWSREGSHGSVYKERVLIIFEDNTQCFQVIYRKLFEKEVTFSSAFSLNFDRKVKIRKDRRYSMVIGVGEYAYYKLTKDLDGKILKGPNITFKFFSNYDWLSRLPISTLIFEPK</sequence>
<dbReference type="GeneID" id="106660960"/>
<dbReference type="AlphaFoldDB" id="A0A8I6R6U3"/>
<dbReference type="InterPro" id="IPR011333">
    <property type="entry name" value="SKP1/BTB/POZ_sf"/>
</dbReference>
<dbReference type="InterPro" id="IPR000210">
    <property type="entry name" value="BTB/POZ_dom"/>
</dbReference>
<dbReference type="PANTHER" id="PTHR45774">
    <property type="entry name" value="BTB/POZ DOMAIN-CONTAINING"/>
    <property type="match status" value="1"/>
</dbReference>
<dbReference type="Pfam" id="PF07707">
    <property type="entry name" value="BACK"/>
    <property type="match status" value="1"/>
</dbReference>
<evidence type="ECO:0000313" key="3">
    <source>
        <dbReference type="Proteomes" id="UP000494040"/>
    </source>
</evidence>
<dbReference type="Pfam" id="PF00651">
    <property type="entry name" value="BTB"/>
    <property type="match status" value="1"/>
</dbReference>
<dbReference type="PROSITE" id="PS50097">
    <property type="entry name" value="BTB"/>
    <property type="match status" value="1"/>
</dbReference>
<feature type="domain" description="BTB" evidence="1">
    <location>
        <begin position="32"/>
        <end position="103"/>
    </location>
</feature>
<dbReference type="PANTHER" id="PTHR45774:SF3">
    <property type="entry name" value="BTB (POZ) DOMAIN-CONTAINING 2B-RELATED"/>
    <property type="match status" value="1"/>
</dbReference>
<reference evidence="2" key="1">
    <citation type="submission" date="2022-01" db="UniProtKB">
        <authorList>
            <consortium name="EnsemblMetazoa"/>
        </authorList>
    </citation>
    <scope>IDENTIFICATION</scope>
</reference>
<dbReference type="Gene3D" id="1.25.40.420">
    <property type="match status" value="1"/>
</dbReference>
<evidence type="ECO:0000313" key="2">
    <source>
        <dbReference type="EnsemblMetazoa" id="XP_014239524.1"/>
    </source>
</evidence>
<proteinExistence type="predicted"/>
<dbReference type="InterPro" id="IPR011705">
    <property type="entry name" value="BACK"/>
</dbReference>